<dbReference type="AlphaFoldDB" id="A0A6B0UZJ8"/>
<sequence>MNFLVLLLFFSRRRLSRSALLRRVLSLDTSRAVSTETLACFIFISLFSRSNLASSCFIFISLFSRSNLASSCFICCAWALSMRLLSSCPWLVRCRRSRSHSWARWVPSRDDHWCICCTTSARTPPSSDSDTGPGESLGTSFSTARHCCFCTCCLSLWCRLRSPSSSLICLRRSFT</sequence>
<proteinExistence type="predicted"/>
<evidence type="ECO:0000313" key="1">
    <source>
        <dbReference type="EMBL" id="MXU94984.1"/>
    </source>
</evidence>
<accession>A0A6B0UZJ8</accession>
<reference evidence="1" key="1">
    <citation type="submission" date="2019-12" db="EMBL/GenBank/DDBJ databases">
        <title>An insight into the sialome of adult female Ixodes ricinus ticks feeding for 6 days.</title>
        <authorList>
            <person name="Perner J."/>
            <person name="Ribeiro J.M.C."/>
        </authorList>
    </citation>
    <scope>NUCLEOTIDE SEQUENCE</scope>
    <source>
        <strain evidence="1">Semi-engorged</strain>
        <tissue evidence="1">Salivary glands</tissue>
    </source>
</reference>
<protein>
    <submittedName>
        <fullName evidence="1">Uncharacterized protein</fullName>
    </submittedName>
</protein>
<name>A0A6B0UZJ8_IXORI</name>
<dbReference type="EMBL" id="GIFC01012901">
    <property type="protein sequence ID" value="MXU94984.1"/>
    <property type="molecule type" value="Transcribed_RNA"/>
</dbReference>
<organism evidence="1">
    <name type="scientific">Ixodes ricinus</name>
    <name type="common">Common tick</name>
    <name type="synonym">Acarus ricinus</name>
    <dbReference type="NCBI Taxonomy" id="34613"/>
    <lineage>
        <taxon>Eukaryota</taxon>
        <taxon>Metazoa</taxon>
        <taxon>Ecdysozoa</taxon>
        <taxon>Arthropoda</taxon>
        <taxon>Chelicerata</taxon>
        <taxon>Arachnida</taxon>
        <taxon>Acari</taxon>
        <taxon>Parasitiformes</taxon>
        <taxon>Ixodida</taxon>
        <taxon>Ixodoidea</taxon>
        <taxon>Ixodidae</taxon>
        <taxon>Ixodinae</taxon>
        <taxon>Ixodes</taxon>
    </lineage>
</organism>